<gene>
    <name evidence="1" type="ORF">FJU08_14040</name>
</gene>
<name>A0A506U8M0_9HYPH</name>
<accession>A0A506U8M0</accession>
<reference evidence="1 2" key="1">
    <citation type="submission" date="2019-06" db="EMBL/GenBank/DDBJ databases">
        <authorList>
            <person name="Li M."/>
        </authorList>
    </citation>
    <scope>NUCLEOTIDE SEQUENCE [LARGE SCALE GENOMIC DNA]</scope>
    <source>
        <strain evidence="1 2">BGMRC2036</strain>
    </source>
</reference>
<dbReference type="EMBL" id="VHLG01000009">
    <property type="protein sequence ID" value="TPW29451.1"/>
    <property type="molecule type" value="Genomic_DNA"/>
</dbReference>
<sequence length="168" mass="19339">MSDDLSFEPQLFGLWPRAPRYDGGKTVTLADAPGFYMIEPKARRRDPQEELRLLLNDLTSEMRAQFGFFRSLRRAAQKDTGAGSEAVREARGDVKSATDAIALIIRTLEKADEMQRRLASERQAEKERINDKQDYEHAKAKFLELIEQRAEELAGRRIAEWQREQRAG</sequence>
<organism evidence="1 2">
    <name type="scientific">Martelella alba</name>
    <dbReference type="NCBI Taxonomy" id="2590451"/>
    <lineage>
        <taxon>Bacteria</taxon>
        <taxon>Pseudomonadati</taxon>
        <taxon>Pseudomonadota</taxon>
        <taxon>Alphaproteobacteria</taxon>
        <taxon>Hyphomicrobiales</taxon>
        <taxon>Aurantimonadaceae</taxon>
        <taxon>Martelella</taxon>
    </lineage>
</organism>
<evidence type="ECO:0000313" key="1">
    <source>
        <dbReference type="EMBL" id="TPW29451.1"/>
    </source>
</evidence>
<dbReference type="OrthoDB" id="8419440at2"/>
<protein>
    <recommendedName>
        <fullName evidence="3">Flagellar FliJ protein</fullName>
    </recommendedName>
</protein>
<dbReference type="RefSeq" id="WP_141149647.1">
    <property type="nucleotide sequence ID" value="NZ_VHLG01000009.1"/>
</dbReference>
<dbReference type="AlphaFoldDB" id="A0A506U8M0"/>
<keyword evidence="2" id="KW-1185">Reference proteome</keyword>
<dbReference type="Proteomes" id="UP000318801">
    <property type="component" value="Unassembled WGS sequence"/>
</dbReference>
<evidence type="ECO:0000313" key="2">
    <source>
        <dbReference type="Proteomes" id="UP000318801"/>
    </source>
</evidence>
<evidence type="ECO:0008006" key="3">
    <source>
        <dbReference type="Google" id="ProtNLM"/>
    </source>
</evidence>
<comment type="caution">
    <text evidence="1">The sequence shown here is derived from an EMBL/GenBank/DDBJ whole genome shotgun (WGS) entry which is preliminary data.</text>
</comment>
<proteinExistence type="predicted"/>